<gene>
    <name evidence="2" type="ORF">DME_LOCUS3674</name>
</gene>
<dbReference type="GO" id="GO:0007169">
    <property type="term" value="P:cell surface receptor protein tyrosine kinase signaling pathway"/>
    <property type="evidence" value="ECO:0007669"/>
    <property type="project" value="UniProtKB-ARBA"/>
</dbReference>
<dbReference type="GO" id="GO:0038023">
    <property type="term" value="F:signaling receptor activity"/>
    <property type="evidence" value="ECO:0007669"/>
    <property type="project" value="InterPro"/>
</dbReference>
<dbReference type="WBParaSite" id="DME_0001015801-mRNA-1">
    <property type="protein sequence ID" value="DME_0001015801-mRNA-1"/>
    <property type="gene ID" value="DME_0001015801"/>
</dbReference>
<dbReference type="SUPFAM" id="SSF110035">
    <property type="entry name" value="GDNF receptor-like"/>
    <property type="match status" value="1"/>
</dbReference>
<dbReference type="AlphaFoldDB" id="A0A0N4UQ83"/>
<feature type="compositionally biased region" description="Basic and acidic residues" evidence="1">
    <location>
        <begin position="319"/>
        <end position="330"/>
    </location>
</feature>
<evidence type="ECO:0000313" key="2">
    <source>
        <dbReference type="EMBL" id="VDN53701.1"/>
    </source>
</evidence>
<accession>A0A0N4UQ83</accession>
<evidence type="ECO:0000256" key="1">
    <source>
        <dbReference type="SAM" id="MobiDB-lite"/>
    </source>
</evidence>
<reference evidence="2 4" key="2">
    <citation type="submission" date="2018-11" db="EMBL/GenBank/DDBJ databases">
        <authorList>
            <consortium name="Pathogen Informatics"/>
        </authorList>
    </citation>
    <scope>NUCLEOTIDE SEQUENCE [LARGE SCALE GENOMIC DNA]</scope>
</reference>
<dbReference type="Proteomes" id="UP000274756">
    <property type="component" value="Unassembled WGS sequence"/>
</dbReference>
<proteinExistence type="predicted"/>
<evidence type="ECO:0000313" key="4">
    <source>
        <dbReference type="Proteomes" id="UP000274756"/>
    </source>
</evidence>
<dbReference type="GO" id="GO:0009897">
    <property type="term" value="C:external side of plasma membrane"/>
    <property type="evidence" value="ECO:0007669"/>
    <property type="project" value="TreeGrafter"/>
</dbReference>
<reference evidence="5" key="1">
    <citation type="submission" date="2017-02" db="UniProtKB">
        <authorList>
            <consortium name="WormBaseParasite"/>
        </authorList>
    </citation>
    <scope>IDENTIFICATION</scope>
</reference>
<protein>
    <submittedName>
        <fullName evidence="5">GDNF domain-containing protein</fullName>
    </submittedName>
</protein>
<feature type="region of interest" description="Disordered" evidence="1">
    <location>
        <begin position="290"/>
        <end position="332"/>
    </location>
</feature>
<feature type="compositionally biased region" description="Polar residues" evidence="1">
    <location>
        <begin position="291"/>
        <end position="301"/>
    </location>
</feature>
<keyword evidence="4" id="KW-1185">Reference proteome</keyword>
<dbReference type="Proteomes" id="UP000038040">
    <property type="component" value="Unplaced"/>
</dbReference>
<dbReference type="EMBL" id="UYYG01000166">
    <property type="protein sequence ID" value="VDN53701.1"/>
    <property type="molecule type" value="Genomic_DNA"/>
</dbReference>
<sequence>MFCHCDLQDVDCISHQQRLFPKCLYKIDENIPPLTCVEAIEKCHAENRCHRFLSIFFDYCPVNEAQCRLSEFEHCRHALIAVRGTYLEYPCYCFQNDHNCLRYQNAMLPKNPCIEQAMIDYGADIKGNAKKETVNSISHSFNAMNKAVDPGEAKDYSINNEWRSISSSQENNEQSLQSTKDFKSDIGINMHHTSSDKAQPVNAFDARKNSAEKVKAINKIAGTLSHEKTNEHNIYINNDMHSNLADKKANQAKLNRSHKNEITNKYDQKNLYVIDTNNNVMEIINTERSDTTTNEKISNGRTDFDNKTKVNEGSSSSTDYRKYDKNDRQQPFDNLIDVSKPVIVGSIYSDEEKRSTSISDKAKPLAKMKPSLSKSAPKNKMELEETDYNERYQAIKFMNYTPPPEGGCASRDFNGNWIIHRKGSTIRRYYDWAGRCSSWCICMENEQLSCTKLPCLDEGNCKAPLSEVGQFILIRVSCHDNVEY</sequence>
<feature type="region of interest" description="Disordered" evidence="1">
    <location>
        <begin position="353"/>
        <end position="380"/>
    </location>
</feature>
<organism evidence="3 5">
    <name type="scientific">Dracunculus medinensis</name>
    <name type="common">Guinea worm</name>
    <dbReference type="NCBI Taxonomy" id="318479"/>
    <lineage>
        <taxon>Eukaryota</taxon>
        <taxon>Metazoa</taxon>
        <taxon>Ecdysozoa</taxon>
        <taxon>Nematoda</taxon>
        <taxon>Chromadorea</taxon>
        <taxon>Rhabditida</taxon>
        <taxon>Spirurina</taxon>
        <taxon>Dracunculoidea</taxon>
        <taxon>Dracunculidae</taxon>
        <taxon>Dracunculus</taxon>
    </lineage>
</organism>
<dbReference type="OrthoDB" id="6374728at2759"/>
<evidence type="ECO:0000313" key="5">
    <source>
        <dbReference type="WBParaSite" id="DME_0001015801-mRNA-1"/>
    </source>
</evidence>
<feature type="compositionally biased region" description="Basic and acidic residues" evidence="1">
    <location>
        <begin position="353"/>
        <end position="363"/>
    </location>
</feature>
<dbReference type="PANTHER" id="PTHR10269">
    <property type="entry name" value="GDNF RECEPTOR ALPHA"/>
    <property type="match status" value="1"/>
</dbReference>
<evidence type="ECO:0000313" key="3">
    <source>
        <dbReference type="Proteomes" id="UP000038040"/>
    </source>
</evidence>
<dbReference type="InterPro" id="IPR003438">
    <property type="entry name" value="GDNF_rcpt"/>
</dbReference>
<dbReference type="InterPro" id="IPR037193">
    <property type="entry name" value="GDNF_alpha"/>
</dbReference>
<dbReference type="GO" id="GO:0043235">
    <property type="term" value="C:receptor complex"/>
    <property type="evidence" value="ECO:0007669"/>
    <property type="project" value="TreeGrafter"/>
</dbReference>
<dbReference type="PANTHER" id="PTHR10269:SF12">
    <property type="entry name" value="GLIAL CELL LINE-DERIVED NEUROTROPHIC FAMILY RECEPTOR-LIKE, ISOFORM E"/>
    <property type="match status" value="1"/>
</dbReference>
<name>A0A0N4UQ83_DRAME</name>
<dbReference type="STRING" id="318479.A0A0N4UQ83"/>
<dbReference type="GO" id="GO:0007399">
    <property type="term" value="P:nervous system development"/>
    <property type="evidence" value="ECO:0007669"/>
    <property type="project" value="TreeGrafter"/>
</dbReference>